<dbReference type="RefSeq" id="XP_014181518.1">
    <property type="nucleotide sequence ID" value="XM_014326043.1"/>
</dbReference>
<dbReference type="InterPro" id="IPR050967">
    <property type="entry name" value="Thiamine_Salvage_TenA"/>
</dbReference>
<proteinExistence type="predicted"/>
<organism evidence="4 5">
    <name type="scientific">Trichosporon asahii var. asahii (strain ATCC 90039 / CBS 2479 / JCM 2466 / KCTC 7840 / NBRC 103889/ NCYC 2677 / UAMH 7654)</name>
    <name type="common">Yeast</name>
    <dbReference type="NCBI Taxonomy" id="1186058"/>
    <lineage>
        <taxon>Eukaryota</taxon>
        <taxon>Fungi</taxon>
        <taxon>Dikarya</taxon>
        <taxon>Basidiomycota</taxon>
        <taxon>Agaricomycotina</taxon>
        <taxon>Tremellomycetes</taxon>
        <taxon>Trichosporonales</taxon>
        <taxon>Trichosporonaceae</taxon>
        <taxon>Trichosporon</taxon>
    </lineage>
</organism>
<dbReference type="PANTHER" id="PTHR43198:SF2">
    <property type="entry name" value="SI:CH1073-67J19.1-RELATED"/>
    <property type="match status" value="1"/>
</dbReference>
<evidence type="ECO:0000313" key="5">
    <source>
        <dbReference type="Proteomes" id="UP000002748"/>
    </source>
</evidence>
<evidence type="ECO:0000256" key="2">
    <source>
        <dbReference type="PIRSR" id="PIRSR003170-2"/>
    </source>
</evidence>
<sequence>MLFADQLRHKNEETWKRAVDHTFVHDLWAGSVPEKVMREYISQDFLFSDAFVALLGSAVANVDDAKARLVYARQVGFIATDEDGYFQRALERLGANKPGDIQPKPATKGLLDLMKKCKRSYPEAVTSLLVAEWLYLDWATTQPNTSKPDDWLYSEWIDLHRGPAFETWVTFLRDEVNRVGASADDETKKRMEDVFKTATGLELDFFEEAYAE</sequence>
<feature type="binding site" evidence="2">
    <location>
        <position position="44"/>
    </location>
    <ligand>
        <name>substrate</name>
    </ligand>
</feature>
<dbReference type="KEGG" id="tasa:A1Q1_00394"/>
<protein>
    <submittedName>
        <fullName evidence="4">Transcriptional activator, TenA family protein</fullName>
    </submittedName>
</protein>
<dbReference type="EMBL" id="ALBS01000113">
    <property type="protein sequence ID" value="EJT50339.1"/>
    <property type="molecule type" value="Genomic_DNA"/>
</dbReference>
<dbReference type="InterPro" id="IPR016084">
    <property type="entry name" value="Haem_Oase-like_multi-hlx"/>
</dbReference>
<dbReference type="GeneID" id="25983908"/>
<dbReference type="HOGENOM" id="CLU_077537_0_1_1"/>
<dbReference type="SUPFAM" id="SSF48613">
    <property type="entry name" value="Heme oxygenase-like"/>
    <property type="match status" value="1"/>
</dbReference>
<evidence type="ECO:0000259" key="3">
    <source>
        <dbReference type="Pfam" id="PF03070"/>
    </source>
</evidence>
<dbReference type="Pfam" id="PF03070">
    <property type="entry name" value="TENA_THI-4"/>
    <property type="match status" value="1"/>
</dbReference>
<evidence type="ECO:0000256" key="1">
    <source>
        <dbReference type="PIRSR" id="PIRSR003170-1"/>
    </source>
</evidence>
<dbReference type="Proteomes" id="UP000002748">
    <property type="component" value="Unassembled WGS sequence"/>
</dbReference>
<dbReference type="PIRSF" id="PIRSF003170">
    <property type="entry name" value="Pet18p"/>
    <property type="match status" value="1"/>
</dbReference>
<feature type="active site" description="Proton donor" evidence="1">
    <location>
        <position position="202"/>
    </location>
</feature>
<comment type="caution">
    <text evidence="4">The sequence shown here is derived from an EMBL/GenBank/DDBJ whole genome shotgun (WGS) entry which is preliminary data.</text>
</comment>
<dbReference type="OrthoDB" id="37730at2759"/>
<dbReference type="CDD" id="cd19358">
    <property type="entry name" value="TenA_E_Spr0628-like"/>
    <property type="match status" value="1"/>
</dbReference>
<dbReference type="Gene3D" id="1.20.910.10">
    <property type="entry name" value="Heme oxygenase-like"/>
    <property type="match status" value="1"/>
</dbReference>
<dbReference type="AlphaFoldDB" id="J6F077"/>
<feature type="domain" description="Thiaminase-2/PQQC" evidence="3">
    <location>
        <begin position="11"/>
        <end position="210"/>
    </location>
</feature>
<dbReference type="GO" id="GO:0006772">
    <property type="term" value="P:thiamine metabolic process"/>
    <property type="evidence" value="ECO:0007669"/>
    <property type="project" value="UniProtKB-ARBA"/>
</dbReference>
<evidence type="ECO:0000313" key="4">
    <source>
        <dbReference type="EMBL" id="EJT50339.1"/>
    </source>
</evidence>
<dbReference type="InterPro" id="IPR004305">
    <property type="entry name" value="Thiaminase-2/PQQC"/>
</dbReference>
<dbReference type="GO" id="GO:0005829">
    <property type="term" value="C:cytosol"/>
    <property type="evidence" value="ECO:0007669"/>
    <property type="project" value="TreeGrafter"/>
</dbReference>
<accession>J6F077</accession>
<feature type="binding site" evidence="2">
    <location>
        <position position="132"/>
    </location>
    <ligand>
        <name>substrate</name>
    </ligand>
</feature>
<reference evidence="4 5" key="1">
    <citation type="journal article" date="2012" name="Eukaryot. Cell">
        <title>Draft genome sequence of CBS 2479, the standard type strain of Trichosporon asahii.</title>
        <authorList>
            <person name="Yang R.Y."/>
            <person name="Li H.T."/>
            <person name="Zhu H."/>
            <person name="Zhou G.P."/>
            <person name="Wang M."/>
            <person name="Wang L."/>
        </authorList>
    </citation>
    <scope>NUCLEOTIDE SEQUENCE [LARGE SCALE GENOMIC DNA]</scope>
    <source>
        <strain evidence="5">ATCC 90039 / CBS 2479 / JCM 2466 / KCTC 7840 / NCYC 2677 / UAMH 7654</strain>
    </source>
</reference>
<dbReference type="PANTHER" id="PTHR43198">
    <property type="entry name" value="BIFUNCTIONAL TH2 PROTEIN"/>
    <property type="match status" value="1"/>
</dbReference>
<gene>
    <name evidence="4" type="ORF">A1Q1_00394</name>
</gene>
<dbReference type="VEuPathDB" id="FungiDB:A1Q1_00394"/>
<dbReference type="InterPro" id="IPR026285">
    <property type="entry name" value="TenA_E"/>
</dbReference>
<feature type="binding site" evidence="2">
    <location>
        <position position="82"/>
    </location>
    <ligand>
        <name>substrate</name>
    </ligand>
</feature>
<name>J6F077_TRIAS</name>